<gene>
    <name evidence="3" type="ORF">ACFPM3_12705</name>
</gene>
<dbReference type="Proteomes" id="UP001595829">
    <property type="component" value="Unassembled WGS sequence"/>
</dbReference>
<feature type="domain" description="Ricin B lectin" evidence="2">
    <location>
        <begin position="154"/>
        <end position="298"/>
    </location>
</feature>
<accession>A0ABV9XDJ3</accession>
<keyword evidence="4" id="KW-1185">Reference proteome</keyword>
<dbReference type="SMART" id="SM00458">
    <property type="entry name" value="RICIN"/>
    <property type="match status" value="1"/>
</dbReference>
<comment type="caution">
    <text evidence="3">The sequence shown here is derived from an EMBL/GenBank/DDBJ whole genome shotgun (WGS) entry which is preliminary data.</text>
</comment>
<proteinExistence type="predicted"/>
<dbReference type="CDD" id="cd00161">
    <property type="entry name" value="beta-trefoil_Ricin-like"/>
    <property type="match status" value="1"/>
</dbReference>
<keyword evidence="1" id="KW-0732">Signal</keyword>
<dbReference type="InterPro" id="IPR035992">
    <property type="entry name" value="Ricin_B-like_lectins"/>
</dbReference>
<evidence type="ECO:0000313" key="4">
    <source>
        <dbReference type="Proteomes" id="UP001595829"/>
    </source>
</evidence>
<dbReference type="Gene3D" id="2.80.10.50">
    <property type="match status" value="3"/>
</dbReference>
<reference evidence="4" key="1">
    <citation type="journal article" date="2019" name="Int. J. Syst. Evol. Microbiol.">
        <title>The Global Catalogue of Microorganisms (GCM) 10K type strain sequencing project: providing services to taxonomists for standard genome sequencing and annotation.</title>
        <authorList>
            <consortium name="The Broad Institute Genomics Platform"/>
            <consortium name="The Broad Institute Genome Sequencing Center for Infectious Disease"/>
            <person name="Wu L."/>
            <person name="Ma J."/>
        </authorList>
    </citation>
    <scope>NUCLEOTIDE SEQUENCE [LARGE SCALE GENOMIC DNA]</scope>
    <source>
        <strain evidence="4">CGMCC 4.1648</strain>
    </source>
</reference>
<feature type="chain" id="PRO_5047382086" evidence="1">
    <location>
        <begin position="39"/>
        <end position="299"/>
    </location>
</feature>
<dbReference type="InterPro" id="IPR000772">
    <property type="entry name" value="Ricin_B_lectin"/>
</dbReference>
<sequence length="299" mass="33129">MRRSRSLLKPFSASATAGLLAAGLLTTTGLGAATPASAAAPSGPDDCRPGYVWRGTDQEDHVCVLPPEQWATRAQNSLHRDRSDAFGQCLAGFVKRRAVPRDHVCVTEAERAAARRQNERAPINWQATYSRVHPDSYVPFPFAHAHNDYKVRSAYTMKREGKEVLYADVVQASTADGTGLVTWPSTGASNQRFEFRRAGNDVAYQNVFEIVAVHSGKCLDVAGWGKHDGARIIQWPCHGGNNQKWYLERRADNHWQIRSLHSGKCLDAHNPPMTAPPQGTYLQQWTCLGGRNQAWRVVN</sequence>
<dbReference type="PROSITE" id="PS50231">
    <property type="entry name" value="RICIN_B_LECTIN"/>
    <property type="match status" value="1"/>
</dbReference>
<dbReference type="EMBL" id="JBHSJD010000007">
    <property type="protein sequence ID" value="MFC5022992.1"/>
    <property type="molecule type" value="Genomic_DNA"/>
</dbReference>
<protein>
    <submittedName>
        <fullName evidence="3">RICIN domain-containing protein</fullName>
    </submittedName>
</protein>
<feature type="signal peptide" evidence="1">
    <location>
        <begin position="1"/>
        <end position="38"/>
    </location>
</feature>
<dbReference type="RefSeq" id="WP_345690343.1">
    <property type="nucleotide sequence ID" value="NZ_BAABIT010000001.1"/>
</dbReference>
<dbReference type="SUPFAM" id="SSF50370">
    <property type="entry name" value="Ricin B-like lectins"/>
    <property type="match status" value="1"/>
</dbReference>
<evidence type="ECO:0000313" key="3">
    <source>
        <dbReference type="EMBL" id="MFC5022992.1"/>
    </source>
</evidence>
<evidence type="ECO:0000259" key="2">
    <source>
        <dbReference type="SMART" id="SM00458"/>
    </source>
</evidence>
<organism evidence="3 4">
    <name type="scientific">Streptomyces coeruleoprunus</name>
    <dbReference type="NCBI Taxonomy" id="285563"/>
    <lineage>
        <taxon>Bacteria</taxon>
        <taxon>Bacillati</taxon>
        <taxon>Actinomycetota</taxon>
        <taxon>Actinomycetes</taxon>
        <taxon>Kitasatosporales</taxon>
        <taxon>Streptomycetaceae</taxon>
        <taxon>Streptomyces</taxon>
    </lineage>
</organism>
<evidence type="ECO:0000256" key="1">
    <source>
        <dbReference type="SAM" id="SignalP"/>
    </source>
</evidence>
<dbReference type="Pfam" id="PF14200">
    <property type="entry name" value="RicinB_lectin_2"/>
    <property type="match status" value="1"/>
</dbReference>
<name>A0ABV9XDJ3_9ACTN</name>